<feature type="compositionally biased region" description="Basic and acidic residues" evidence="1">
    <location>
        <begin position="18"/>
        <end position="34"/>
    </location>
</feature>
<dbReference type="AlphaFoldDB" id="A0AAN6PEM4"/>
<evidence type="ECO:0000313" key="4">
    <source>
        <dbReference type="Proteomes" id="UP001303115"/>
    </source>
</evidence>
<feature type="chain" id="PRO_5043030497" description="Secreted protein" evidence="2">
    <location>
        <begin position="18"/>
        <end position="85"/>
    </location>
</feature>
<dbReference type="EMBL" id="MU854399">
    <property type="protein sequence ID" value="KAK4039491.1"/>
    <property type="molecule type" value="Genomic_DNA"/>
</dbReference>
<evidence type="ECO:0000313" key="3">
    <source>
        <dbReference type="EMBL" id="KAK4039491.1"/>
    </source>
</evidence>
<accession>A0AAN6PEM4</accession>
<evidence type="ECO:0008006" key="5">
    <source>
        <dbReference type="Google" id="ProtNLM"/>
    </source>
</evidence>
<gene>
    <name evidence="3" type="ORF">C8A01DRAFT_36530</name>
</gene>
<feature type="signal peptide" evidence="2">
    <location>
        <begin position="1"/>
        <end position="17"/>
    </location>
</feature>
<evidence type="ECO:0000256" key="2">
    <source>
        <dbReference type="SAM" id="SignalP"/>
    </source>
</evidence>
<keyword evidence="2" id="KW-0732">Signal</keyword>
<reference evidence="4" key="1">
    <citation type="journal article" date="2023" name="Mol. Phylogenet. Evol.">
        <title>Genome-scale phylogeny and comparative genomics of the fungal order Sordariales.</title>
        <authorList>
            <person name="Hensen N."/>
            <person name="Bonometti L."/>
            <person name="Westerberg I."/>
            <person name="Brannstrom I.O."/>
            <person name="Guillou S."/>
            <person name="Cros-Aarteil S."/>
            <person name="Calhoun S."/>
            <person name="Haridas S."/>
            <person name="Kuo A."/>
            <person name="Mondo S."/>
            <person name="Pangilinan J."/>
            <person name="Riley R."/>
            <person name="LaButti K."/>
            <person name="Andreopoulos B."/>
            <person name="Lipzen A."/>
            <person name="Chen C."/>
            <person name="Yan M."/>
            <person name="Daum C."/>
            <person name="Ng V."/>
            <person name="Clum A."/>
            <person name="Steindorff A."/>
            <person name="Ohm R.A."/>
            <person name="Martin F."/>
            <person name="Silar P."/>
            <person name="Natvig D.O."/>
            <person name="Lalanne C."/>
            <person name="Gautier V."/>
            <person name="Ament-Velasquez S.L."/>
            <person name="Kruys A."/>
            <person name="Hutchinson M.I."/>
            <person name="Powell A.J."/>
            <person name="Barry K."/>
            <person name="Miller A.N."/>
            <person name="Grigoriev I.V."/>
            <person name="Debuchy R."/>
            <person name="Gladieux P."/>
            <person name="Hiltunen Thoren M."/>
            <person name="Johannesson H."/>
        </authorList>
    </citation>
    <scope>NUCLEOTIDE SEQUENCE [LARGE SCALE GENOMIC DNA]</scope>
    <source>
        <strain evidence="4">CBS 284.82</strain>
    </source>
</reference>
<feature type="region of interest" description="Disordered" evidence="1">
    <location>
        <begin position="15"/>
        <end position="40"/>
    </location>
</feature>
<name>A0AAN6PEM4_9PEZI</name>
<evidence type="ECO:0000256" key="1">
    <source>
        <dbReference type="SAM" id="MobiDB-lite"/>
    </source>
</evidence>
<sequence length="85" mass="9376">MKAAFVGLAILWTTTRSSPRDGHPEEEGNNDHTETTNTRPSLRAAFVLLSPRLLNLIESAIRNLELELNRAVGSGSAIFAFRKLN</sequence>
<dbReference type="Proteomes" id="UP001303115">
    <property type="component" value="Unassembled WGS sequence"/>
</dbReference>
<proteinExistence type="predicted"/>
<comment type="caution">
    <text evidence="3">The sequence shown here is derived from an EMBL/GenBank/DDBJ whole genome shotgun (WGS) entry which is preliminary data.</text>
</comment>
<organism evidence="3 4">
    <name type="scientific">Parachaetomium inaequale</name>
    <dbReference type="NCBI Taxonomy" id="2588326"/>
    <lineage>
        <taxon>Eukaryota</taxon>
        <taxon>Fungi</taxon>
        <taxon>Dikarya</taxon>
        <taxon>Ascomycota</taxon>
        <taxon>Pezizomycotina</taxon>
        <taxon>Sordariomycetes</taxon>
        <taxon>Sordariomycetidae</taxon>
        <taxon>Sordariales</taxon>
        <taxon>Chaetomiaceae</taxon>
        <taxon>Parachaetomium</taxon>
    </lineage>
</organism>
<keyword evidence="4" id="KW-1185">Reference proteome</keyword>
<protein>
    <recommendedName>
        <fullName evidence="5">Secreted protein</fullName>
    </recommendedName>
</protein>